<evidence type="ECO:0000256" key="2">
    <source>
        <dbReference type="ARBA" id="ARBA00022692"/>
    </source>
</evidence>
<feature type="transmembrane region" description="Helical" evidence="5">
    <location>
        <begin position="30"/>
        <end position="49"/>
    </location>
</feature>
<dbReference type="AlphaFoldDB" id="A0A1G7CNC4"/>
<dbReference type="STRING" id="282683.SAMN04488105_103212"/>
<dbReference type="GO" id="GO:0016020">
    <property type="term" value="C:membrane"/>
    <property type="evidence" value="ECO:0007669"/>
    <property type="project" value="UniProtKB-SubCell"/>
</dbReference>
<keyword evidence="8" id="KW-1185">Reference proteome</keyword>
<sequence length="284" mass="30733">MAVDSNVAPVIIKRKKVSGGDGHHGGAWKVAYADFVTAMMAFFLLMWLLNATTEKQRKGLADYFSPTIAVSRMSGGGDGTLGGESVFTEAVLPRVGTGATSLNPMAQNRARGSSDPGQARETGKAEEAGASDEDLKALEDLLMGRGGETMIDDNLMRHIATRVTDEGLVVELFETEDARLFDETGAPMPLLRDLAGVIARVSRLVTNPLAVEGHTTAFPIVLARDPSWDVSTRRADDFRQLLLAGGLDRKRIDRVTAHADREPSQSNPMDARNNRLEVIFLRKG</sequence>
<keyword evidence="5" id="KW-1133">Transmembrane helix</keyword>
<dbReference type="InterPro" id="IPR025713">
    <property type="entry name" value="MotB-like_N_dom"/>
</dbReference>
<feature type="region of interest" description="Disordered" evidence="4">
    <location>
        <begin position="98"/>
        <end position="131"/>
    </location>
</feature>
<dbReference type="RefSeq" id="WP_089956839.1">
    <property type="nucleotide sequence ID" value="NZ_FNAV01000003.1"/>
</dbReference>
<dbReference type="SUPFAM" id="SSF103088">
    <property type="entry name" value="OmpA-like"/>
    <property type="match status" value="1"/>
</dbReference>
<feature type="compositionally biased region" description="Basic and acidic residues" evidence="4">
    <location>
        <begin position="121"/>
        <end position="131"/>
    </location>
</feature>
<evidence type="ECO:0000256" key="3">
    <source>
        <dbReference type="ARBA" id="ARBA00023136"/>
    </source>
</evidence>
<keyword evidence="3 5" id="KW-0472">Membrane</keyword>
<dbReference type="PANTHER" id="PTHR30329">
    <property type="entry name" value="STATOR ELEMENT OF FLAGELLAR MOTOR COMPLEX"/>
    <property type="match status" value="1"/>
</dbReference>
<protein>
    <submittedName>
        <fullName evidence="7">Chemotaxis protein MotB</fullName>
    </submittedName>
</protein>
<evidence type="ECO:0000256" key="1">
    <source>
        <dbReference type="ARBA" id="ARBA00004370"/>
    </source>
</evidence>
<dbReference type="InterPro" id="IPR050330">
    <property type="entry name" value="Bact_OuterMem_StrucFunc"/>
</dbReference>
<dbReference type="PANTHER" id="PTHR30329:SF21">
    <property type="entry name" value="LIPOPROTEIN YIAD-RELATED"/>
    <property type="match status" value="1"/>
</dbReference>
<proteinExistence type="predicted"/>
<feature type="domain" description="Motility protein B-like N-terminal" evidence="6">
    <location>
        <begin position="14"/>
        <end position="66"/>
    </location>
</feature>
<reference evidence="8" key="1">
    <citation type="submission" date="2016-10" db="EMBL/GenBank/DDBJ databases">
        <authorList>
            <person name="Varghese N."/>
            <person name="Submissions S."/>
        </authorList>
    </citation>
    <scope>NUCLEOTIDE SEQUENCE [LARGE SCALE GENOMIC DNA]</scope>
    <source>
        <strain evidence="8">DSM 10146</strain>
    </source>
</reference>
<organism evidence="7 8">
    <name type="scientific">Salipiger thiooxidans</name>
    <dbReference type="NCBI Taxonomy" id="282683"/>
    <lineage>
        <taxon>Bacteria</taxon>
        <taxon>Pseudomonadati</taxon>
        <taxon>Pseudomonadota</taxon>
        <taxon>Alphaproteobacteria</taxon>
        <taxon>Rhodobacterales</taxon>
        <taxon>Roseobacteraceae</taxon>
        <taxon>Salipiger</taxon>
    </lineage>
</organism>
<accession>A0A1G7CNC4</accession>
<evidence type="ECO:0000256" key="4">
    <source>
        <dbReference type="SAM" id="MobiDB-lite"/>
    </source>
</evidence>
<dbReference type="OrthoDB" id="7170686at2"/>
<dbReference type="EMBL" id="FNAV01000003">
    <property type="protein sequence ID" value="SDE39955.1"/>
    <property type="molecule type" value="Genomic_DNA"/>
</dbReference>
<gene>
    <name evidence="7" type="ORF">SAMN04488105_103212</name>
</gene>
<dbReference type="Gene3D" id="3.30.1330.60">
    <property type="entry name" value="OmpA-like domain"/>
    <property type="match status" value="1"/>
</dbReference>
<evidence type="ECO:0000259" key="6">
    <source>
        <dbReference type="Pfam" id="PF13677"/>
    </source>
</evidence>
<dbReference type="InterPro" id="IPR036737">
    <property type="entry name" value="OmpA-like_sf"/>
</dbReference>
<name>A0A1G7CNC4_9RHOB</name>
<comment type="subcellular location">
    <subcellularLocation>
        <location evidence="1">Membrane</location>
    </subcellularLocation>
</comment>
<evidence type="ECO:0000313" key="8">
    <source>
        <dbReference type="Proteomes" id="UP000198994"/>
    </source>
</evidence>
<evidence type="ECO:0000256" key="5">
    <source>
        <dbReference type="SAM" id="Phobius"/>
    </source>
</evidence>
<dbReference type="Proteomes" id="UP000198994">
    <property type="component" value="Unassembled WGS sequence"/>
</dbReference>
<keyword evidence="2 5" id="KW-0812">Transmembrane</keyword>
<evidence type="ECO:0000313" key="7">
    <source>
        <dbReference type="EMBL" id="SDE39955.1"/>
    </source>
</evidence>
<dbReference type="Pfam" id="PF13677">
    <property type="entry name" value="MotB_plug"/>
    <property type="match status" value="1"/>
</dbReference>